<dbReference type="Proteomes" id="UP001202479">
    <property type="component" value="Unassembled WGS sequence"/>
</dbReference>
<organism evidence="2 3">
    <name type="scientific">Candida oxycetoniae</name>
    <dbReference type="NCBI Taxonomy" id="497107"/>
    <lineage>
        <taxon>Eukaryota</taxon>
        <taxon>Fungi</taxon>
        <taxon>Dikarya</taxon>
        <taxon>Ascomycota</taxon>
        <taxon>Saccharomycotina</taxon>
        <taxon>Pichiomycetes</taxon>
        <taxon>Debaryomycetaceae</taxon>
        <taxon>Candida/Lodderomyces clade</taxon>
        <taxon>Candida</taxon>
    </lineage>
</organism>
<accession>A0AAI9T094</accession>
<reference evidence="2" key="1">
    <citation type="journal article" date="2022" name="DNA Res.">
        <title>Genome analysis of five recently described species of the CUG-Ser clade uncovers Candida theae as a new hybrid lineage with pathogenic potential in the Candida parapsilosis species complex.</title>
        <authorList>
            <person name="Mixao V."/>
            <person name="Del Olmo V."/>
            <person name="Hegedusova E."/>
            <person name="Saus E."/>
            <person name="Pryszcz L."/>
            <person name="Cillingova A."/>
            <person name="Nosek J."/>
            <person name="Gabaldon T."/>
        </authorList>
    </citation>
    <scope>NUCLEOTIDE SEQUENCE</scope>
    <source>
        <strain evidence="2">CBS 10844</strain>
    </source>
</reference>
<name>A0AAI9T094_9ASCO</name>
<feature type="compositionally biased region" description="Polar residues" evidence="1">
    <location>
        <begin position="1"/>
        <end position="11"/>
    </location>
</feature>
<feature type="compositionally biased region" description="Polar residues" evidence="1">
    <location>
        <begin position="173"/>
        <end position="184"/>
    </location>
</feature>
<keyword evidence="3" id="KW-1185">Reference proteome</keyword>
<gene>
    <name evidence="2" type="ORF">KGF56_001218</name>
</gene>
<feature type="compositionally biased region" description="Basic residues" evidence="1">
    <location>
        <begin position="231"/>
        <end position="243"/>
    </location>
</feature>
<dbReference type="PANTHER" id="PTHR38645">
    <property type="entry name" value="CHROMOSOME 9, WHOLE GENOME SHOTGUN SEQUENCE"/>
    <property type="match status" value="1"/>
</dbReference>
<feature type="region of interest" description="Disordered" evidence="1">
    <location>
        <begin position="1"/>
        <end position="39"/>
    </location>
</feature>
<dbReference type="PANTHER" id="PTHR38645:SF1">
    <property type="entry name" value="YALI0F12243P"/>
    <property type="match status" value="1"/>
</dbReference>
<dbReference type="Pfam" id="PF15251">
    <property type="entry name" value="TAPR1-like"/>
    <property type="match status" value="1"/>
</dbReference>
<dbReference type="EMBL" id="JAHUZD010000026">
    <property type="protein sequence ID" value="KAI3405999.2"/>
    <property type="molecule type" value="Genomic_DNA"/>
</dbReference>
<evidence type="ECO:0000313" key="3">
    <source>
        <dbReference type="Proteomes" id="UP001202479"/>
    </source>
</evidence>
<proteinExistence type="predicted"/>
<feature type="compositionally biased region" description="Low complexity" evidence="1">
    <location>
        <begin position="162"/>
        <end position="172"/>
    </location>
</feature>
<feature type="region of interest" description="Disordered" evidence="1">
    <location>
        <begin position="149"/>
        <end position="185"/>
    </location>
</feature>
<dbReference type="GeneID" id="73378835"/>
<sequence>MDLSNLSSTLPKSKPLYRKSDEASRLQSSDHNYLQASSSSQSTVSDFNQNLTSNFKDAAKAVASLYNTALNVRKNPDSGQFEKSILKTEFSNAARSVAALYKLGHSTHAVSQERGYLECIDDLLQVITNNEDIENWALTRRAEITNTKRKDLHDSSPPIVNTTTTTTTTTTTPILSSPSDTTASETEDFKLPHDFVFQYNSDLKPPVAIRPSIPPISVQHNAGQRNLIVSKKNKRHQQMYKKLHSSEDSSESELDDNNNNNNNTNINTNTNININTNTNANTNANKRVKIFKDHVISPIKKKKKKMSKG</sequence>
<protein>
    <submittedName>
        <fullName evidence="2">Uncharacterized protein</fullName>
    </submittedName>
</protein>
<comment type="caution">
    <text evidence="2">The sequence shown here is derived from an EMBL/GenBank/DDBJ whole genome shotgun (WGS) entry which is preliminary data.</text>
</comment>
<dbReference type="InterPro" id="IPR029196">
    <property type="entry name" value="HAPSTR1-like"/>
</dbReference>
<feature type="region of interest" description="Disordered" evidence="1">
    <location>
        <begin position="214"/>
        <end position="286"/>
    </location>
</feature>
<evidence type="ECO:0000256" key="1">
    <source>
        <dbReference type="SAM" id="MobiDB-lite"/>
    </source>
</evidence>
<dbReference type="RefSeq" id="XP_049181744.1">
    <property type="nucleotide sequence ID" value="XM_049322318.1"/>
</dbReference>
<evidence type="ECO:0000313" key="2">
    <source>
        <dbReference type="EMBL" id="KAI3405999.2"/>
    </source>
</evidence>
<dbReference type="AlphaFoldDB" id="A0AAI9T094"/>
<feature type="compositionally biased region" description="Low complexity" evidence="1">
    <location>
        <begin position="257"/>
        <end position="285"/>
    </location>
</feature>
<feature type="compositionally biased region" description="Polar residues" evidence="1">
    <location>
        <begin position="25"/>
        <end position="36"/>
    </location>
</feature>